<keyword evidence="2" id="KW-0804">Transcription</keyword>
<reference evidence="4 5" key="1">
    <citation type="submission" date="2015-01" db="EMBL/GenBank/DDBJ databases">
        <title>Genome of allotetraploid Gossypium barbadense reveals genomic plasticity and fiber elongation in cotton evolution.</title>
        <authorList>
            <person name="Chen X."/>
            <person name="Liu X."/>
            <person name="Zhao B."/>
            <person name="Zheng H."/>
            <person name="Hu Y."/>
            <person name="Lu G."/>
            <person name="Yang C."/>
            <person name="Chen J."/>
            <person name="Shan C."/>
            <person name="Zhang L."/>
            <person name="Zhou Y."/>
            <person name="Wang L."/>
            <person name="Guo W."/>
            <person name="Bai Y."/>
            <person name="Ruan J."/>
            <person name="Shangguan X."/>
            <person name="Mao Y."/>
            <person name="Jiang J."/>
            <person name="Zhu Y."/>
            <person name="Lei J."/>
            <person name="Kang H."/>
            <person name="Chen S."/>
            <person name="He X."/>
            <person name="Wang R."/>
            <person name="Wang Y."/>
            <person name="Chen J."/>
            <person name="Wang L."/>
            <person name="Yu S."/>
            <person name="Wang B."/>
            <person name="Wei J."/>
            <person name="Song S."/>
            <person name="Lu X."/>
            <person name="Gao Z."/>
            <person name="Gu W."/>
            <person name="Deng X."/>
            <person name="Ma D."/>
            <person name="Wang S."/>
            <person name="Liang W."/>
            <person name="Fang L."/>
            <person name="Cai C."/>
            <person name="Zhu X."/>
            <person name="Zhou B."/>
            <person name="Zhang Y."/>
            <person name="Chen Z."/>
            <person name="Xu S."/>
            <person name="Zhu R."/>
            <person name="Wang S."/>
            <person name="Zhang T."/>
            <person name="Zhao G."/>
        </authorList>
    </citation>
    <scope>NUCLEOTIDE SEQUENCE [LARGE SCALE GENOMIC DNA]</scope>
    <source>
        <strain evidence="5">cv. Xinhai21</strain>
        <tissue evidence="4">Leaf</tissue>
    </source>
</reference>
<comment type="similarity">
    <text evidence="3">Belongs to the GRAS family.</text>
</comment>
<evidence type="ECO:0000256" key="3">
    <source>
        <dbReference type="PROSITE-ProRule" id="PRU01191"/>
    </source>
</evidence>
<evidence type="ECO:0000313" key="4">
    <source>
        <dbReference type="EMBL" id="PPR82397.1"/>
    </source>
</evidence>
<gene>
    <name evidence="4" type="ORF">GOBAR_AA38314</name>
</gene>
<evidence type="ECO:0000256" key="2">
    <source>
        <dbReference type="ARBA" id="ARBA00023163"/>
    </source>
</evidence>
<evidence type="ECO:0000313" key="5">
    <source>
        <dbReference type="Proteomes" id="UP000239757"/>
    </source>
</evidence>
<dbReference type="InterPro" id="IPR005202">
    <property type="entry name" value="TF_GRAS"/>
</dbReference>
<protein>
    <submittedName>
        <fullName evidence="4">Uncharacterized protein</fullName>
    </submittedName>
</protein>
<dbReference type="Proteomes" id="UP000239757">
    <property type="component" value="Unassembled WGS sequence"/>
</dbReference>
<comment type="caution">
    <text evidence="3">Lacks conserved residue(s) required for the propagation of feature annotation.</text>
</comment>
<dbReference type="PROSITE" id="PS50985">
    <property type="entry name" value="GRAS"/>
    <property type="match status" value="1"/>
</dbReference>
<accession>A0A2P5VU98</accession>
<dbReference type="AlphaFoldDB" id="A0A2P5VU98"/>
<feature type="region of interest" description="SAW" evidence="3">
    <location>
        <begin position="40"/>
        <end position="76"/>
    </location>
</feature>
<keyword evidence="1" id="KW-0805">Transcription regulation</keyword>
<name>A0A2P5VU98_GOSBA</name>
<organism evidence="4 5">
    <name type="scientific">Gossypium barbadense</name>
    <name type="common">Sea Island cotton</name>
    <name type="synonym">Hibiscus barbadensis</name>
    <dbReference type="NCBI Taxonomy" id="3634"/>
    <lineage>
        <taxon>Eukaryota</taxon>
        <taxon>Viridiplantae</taxon>
        <taxon>Streptophyta</taxon>
        <taxon>Embryophyta</taxon>
        <taxon>Tracheophyta</taxon>
        <taxon>Spermatophyta</taxon>
        <taxon>Magnoliopsida</taxon>
        <taxon>eudicotyledons</taxon>
        <taxon>Gunneridae</taxon>
        <taxon>Pentapetalae</taxon>
        <taxon>rosids</taxon>
        <taxon>malvids</taxon>
        <taxon>Malvales</taxon>
        <taxon>Malvaceae</taxon>
        <taxon>Malvoideae</taxon>
        <taxon>Gossypium</taxon>
    </lineage>
</organism>
<sequence length="76" mass="8975">MAKQEAEHNVLSLEARVTNSLRYYSAIFDSIDYSFRCIVRFERNGSFEKWRKLMEQGGFKCMGINETGDFYRVKCC</sequence>
<proteinExistence type="inferred from homology"/>
<evidence type="ECO:0000256" key="1">
    <source>
        <dbReference type="ARBA" id="ARBA00023015"/>
    </source>
</evidence>
<dbReference type="EMBL" id="KZ670868">
    <property type="protein sequence ID" value="PPR82397.1"/>
    <property type="molecule type" value="Genomic_DNA"/>
</dbReference>